<organism evidence="3 4">
    <name type="scientific">Paraburkholderia silvatlantica</name>
    <dbReference type="NCBI Taxonomy" id="321895"/>
    <lineage>
        <taxon>Bacteria</taxon>
        <taxon>Pseudomonadati</taxon>
        <taxon>Pseudomonadota</taxon>
        <taxon>Betaproteobacteria</taxon>
        <taxon>Burkholderiales</taxon>
        <taxon>Burkholderiaceae</taxon>
        <taxon>Paraburkholderia</taxon>
    </lineage>
</organism>
<dbReference type="InterPro" id="IPR040677">
    <property type="entry name" value="LPD7"/>
</dbReference>
<evidence type="ECO:0000313" key="4">
    <source>
        <dbReference type="Proteomes" id="UP000247772"/>
    </source>
</evidence>
<dbReference type="Proteomes" id="UP000247772">
    <property type="component" value="Unassembled WGS sequence"/>
</dbReference>
<accession>A0A2V4TZD2</accession>
<reference evidence="3 4" key="1">
    <citation type="submission" date="2018-06" db="EMBL/GenBank/DDBJ databases">
        <title>Genomic Encyclopedia of Type Strains, Phase IV (KMG-V): Genome sequencing to study the core and pangenomes of soil and plant-associated prokaryotes.</title>
        <authorList>
            <person name="Whitman W."/>
        </authorList>
    </citation>
    <scope>NUCLEOTIDE SEQUENCE [LARGE SCALE GENOMIC DNA]</scope>
    <source>
        <strain evidence="3 4">SRCL-318</strain>
    </source>
</reference>
<dbReference type="Pfam" id="PF18821">
    <property type="entry name" value="LPD7"/>
    <property type="match status" value="1"/>
</dbReference>
<protein>
    <recommendedName>
        <fullName evidence="2">Large polyvalent protein-associated domain-containing protein</fullName>
    </recommendedName>
</protein>
<feature type="domain" description="Large polyvalent protein-associated" evidence="2">
    <location>
        <begin position="139"/>
        <end position="222"/>
    </location>
</feature>
<comment type="caution">
    <text evidence="3">The sequence shown here is derived from an EMBL/GenBank/DDBJ whole genome shotgun (WGS) entry which is preliminary data.</text>
</comment>
<dbReference type="EMBL" id="QJSQ01000015">
    <property type="protein sequence ID" value="PYE21310.1"/>
    <property type="molecule type" value="Genomic_DNA"/>
</dbReference>
<evidence type="ECO:0000256" key="1">
    <source>
        <dbReference type="SAM" id="MobiDB-lite"/>
    </source>
</evidence>
<gene>
    <name evidence="3" type="ORF">C7410_115153</name>
</gene>
<evidence type="ECO:0000259" key="2">
    <source>
        <dbReference type="Pfam" id="PF18821"/>
    </source>
</evidence>
<proteinExistence type="predicted"/>
<name>A0A2V4TZD2_9BURK</name>
<evidence type="ECO:0000313" key="3">
    <source>
        <dbReference type="EMBL" id="PYE21310.1"/>
    </source>
</evidence>
<feature type="region of interest" description="Disordered" evidence="1">
    <location>
        <begin position="235"/>
        <end position="271"/>
    </location>
</feature>
<dbReference type="AlphaFoldDB" id="A0A2V4TZD2"/>
<sequence>MRTRHQAEYRALLERHRTVRGQIRNGGLPALERKAAYSVSAFERARELEMLREQQWTERESLTRPLTYREWVEMMARQGDEAAIAQLRGWAYAERRRHRRQREPEYRNRITGLLPDDRDPLPPKRARAMEDWDRQVDTATGNVDYRRQGERQFTDEGWALVFRSNEAESETMLAGLLLARQKFGPDIDVQGSENFRARTVMVVVEHRLDIRFGDAVLEAQRLKLLNLQAQQEELLRAARKARTAQSRRTARDPQRPPPKPGPEQSPDGPDR</sequence>